<dbReference type="Proteomes" id="UP000730739">
    <property type="component" value="Unassembled WGS sequence"/>
</dbReference>
<organism evidence="1 2">
    <name type="scientific">Sinorhizobium kostiense</name>
    <dbReference type="NCBI Taxonomy" id="76747"/>
    <lineage>
        <taxon>Bacteria</taxon>
        <taxon>Pseudomonadati</taxon>
        <taxon>Pseudomonadota</taxon>
        <taxon>Alphaproteobacteria</taxon>
        <taxon>Hyphomicrobiales</taxon>
        <taxon>Rhizobiaceae</taxon>
        <taxon>Sinorhizobium/Ensifer group</taxon>
        <taxon>Sinorhizobium</taxon>
    </lineage>
</organism>
<keyword evidence="2" id="KW-1185">Reference proteome</keyword>
<protein>
    <recommendedName>
        <fullName evidence="3">Transposase</fullName>
    </recommendedName>
</protein>
<sequence length="88" mass="9794">MRKQTIEYGGEAVGALMPDNGRLRFIAVKYSVWSLDGITFEKSEDAVRAIAVLHGLRHRQPVMRAGSRPIRRLERGVAEGSFQTPDLG</sequence>
<gene>
    <name evidence="1" type="ORF">J2Z31_002049</name>
</gene>
<dbReference type="RefSeq" id="WP_209601751.1">
    <property type="nucleotide sequence ID" value="NZ_JAGILA010000002.1"/>
</dbReference>
<evidence type="ECO:0000313" key="1">
    <source>
        <dbReference type="EMBL" id="MBP2235557.1"/>
    </source>
</evidence>
<comment type="caution">
    <text evidence="1">The sequence shown here is derived from an EMBL/GenBank/DDBJ whole genome shotgun (WGS) entry which is preliminary data.</text>
</comment>
<name>A0ABS4QY39_9HYPH</name>
<reference evidence="1 2" key="1">
    <citation type="submission" date="2021-03" db="EMBL/GenBank/DDBJ databases">
        <title>Genomic Encyclopedia of Type Strains, Phase IV (KMG-IV): sequencing the most valuable type-strain genomes for metagenomic binning, comparative biology and taxonomic classification.</title>
        <authorList>
            <person name="Goeker M."/>
        </authorList>
    </citation>
    <scope>NUCLEOTIDE SEQUENCE [LARGE SCALE GENOMIC DNA]</scope>
    <source>
        <strain evidence="1 2">DSM 13372</strain>
    </source>
</reference>
<proteinExistence type="predicted"/>
<dbReference type="EMBL" id="JAGILA010000002">
    <property type="protein sequence ID" value="MBP2235557.1"/>
    <property type="molecule type" value="Genomic_DNA"/>
</dbReference>
<accession>A0ABS4QY39</accession>
<evidence type="ECO:0008006" key="3">
    <source>
        <dbReference type="Google" id="ProtNLM"/>
    </source>
</evidence>
<evidence type="ECO:0000313" key="2">
    <source>
        <dbReference type="Proteomes" id="UP000730739"/>
    </source>
</evidence>